<evidence type="ECO:0000313" key="2">
    <source>
        <dbReference type="Proteomes" id="UP000316213"/>
    </source>
</evidence>
<protein>
    <submittedName>
        <fullName evidence="1">Uncharacterized protein</fullName>
    </submittedName>
</protein>
<keyword evidence="2" id="KW-1185">Reference proteome</keyword>
<reference evidence="1 2" key="1">
    <citation type="submission" date="2019-02" db="EMBL/GenBank/DDBJ databases">
        <title>Deep-cultivation of Planctomycetes and their phenomic and genomic characterization uncovers novel biology.</title>
        <authorList>
            <person name="Wiegand S."/>
            <person name="Jogler M."/>
            <person name="Boedeker C."/>
            <person name="Pinto D."/>
            <person name="Vollmers J."/>
            <person name="Rivas-Marin E."/>
            <person name="Kohn T."/>
            <person name="Peeters S.H."/>
            <person name="Heuer A."/>
            <person name="Rast P."/>
            <person name="Oberbeckmann S."/>
            <person name="Bunk B."/>
            <person name="Jeske O."/>
            <person name="Meyerdierks A."/>
            <person name="Storesund J.E."/>
            <person name="Kallscheuer N."/>
            <person name="Luecker S."/>
            <person name="Lage O.M."/>
            <person name="Pohl T."/>
            <person name="Merkel B.J."/>
            <person name="Hornburger P."/>
            <person name="Mueller R.-W."/>
            <person name="Bruemmer F."/>
            <person name="Labrenz M."/>
            <person name="Spormann A.M."/>
            <person name="Op Den Camp H."/>
            <person name="Overmann J."/>
            <person name="Amann R."/>
            <person name="Jetten M.S.M."/>
            <person name="Mascher T."/>
            <person name="Medema M.H."/>
            <person name="Devos D.P."/>
            <person name="Kaster A.-K."/>
            <person name="Ovreas L."/>
            <person name="Rohde M."/>
            <person name="Galperin M.Y."/>
            <person name="Jogler C."/>
        </authorList>
    </citation>
    <scope>NUCLEOTIDE SEQUENCE [LARGE SCALE GENOMIC DNA]</scope>
    <source>
        <strain evidence="1 2">Pla100</strain>
    </source>
</reference>
<gene>
    <name evidence="1" type="ORF">Pla100_17010</name>
</gene>
<dbReference type="AlphaFoldDB" id="A0A5C6APP5"/>
<comment type="caution">
    <text evidence="1">The sequence shown here is derived from an EMBL/GenBank/DDBJ whole genome shotgun (WGS) entry which is preliminary data.</text>
</comment>
<dbReference type="EMBL" id="SJPM01000002">
    <property type="protein sequence ID" value="TWU01965.1"/>
    <property type="molecule type" value="Genomic_DNA"/>
</dbReference>
<accession>A0A5C6APP5</accession>
<name>A0A5C6APP5_9BACT</name>
<evidence type="ECO:0000313" key="1">
    <source>
        <dbReference type="EMBL" id="TWU01965.1"/>
    </source>
</evidence>
<proteinExistence type="predicted"/>
<dbReference type="Proteomes" id="UP000316213">
    <property type="component" value="Unassembled WGS sequence"/>
</dbReference>
<organism evidence="1 2">
    <name type="scientific">Neorhodopirellula pilleata</name>
    <dbReference type="NCBI Taxonomy" id="2714738"/>
    <lineage>
        <taxon>Bacteria</taxon>
        <taxon>Pseudomonadati</taxon>
        <taxon>Planctomycetota</taxon>
        <taxon>Planctomycetia</taxon>
        <taxon>Pirellulales</taxon>
        <taxon>Pirellulaceae</taxon>
        <taxon>Neorhodopirellula</taxon>
    </lineage>
</organism>
<sequence length="72" mass="8074">MKPREYVSQNPIKNPALRAAGGYLFGWQPFGSPSTATERARPPLKPHLLFLHSRFGYPCRMPTLRIGHAATI</sequence>